<name>A0A8J7MT99_9RHOB</name>
<dbReference type="AlphaFoldDB" id="A0A8J7MT99"/>
<keyword evidence="1" id="KW-0472">Membrane</keyword>
<evidence type="ECO:0000313" key="3">
    <source>
        <dbReference type="Proteomes" id="UP000619033"/>
    </source>
</evidence>
<organism evidence="2 3">
    <name type="scientific">Fuscibacter oryzae</name>
    <dbReference type="NCBI Taxonomy" id="2803939"/>
    <lineage>
        <taxon>Bacteria</taxon>
        <taxon>Pseudomonadati</taxon>
        <taxon>Pseudomonadota</taxon>
        <taxon>Alphaproteobacteria</taxon>
        <taxon>Rhodobacterales</taxon>
        <taxon>Paracoccaceae</taxon>
        <taxon>Fuscibacter</taxon>
    </lineage>
</organism>
<evidence type="ECO:0000313" key="2">
    <source>
        <dbReference type="EMBL" id="MBL4929943.1"/>
    </source>
</evidence>
<comment type="caution">
    <text evidence="2">The sequence shown here is derived from an EMBL/GenBank/DDBJ whole genome shotgun (WGS) entry which is preliminary data.</text>
</comment>
<evidence type="ECO:0000256" key="1">
    <source>
        <dbReference type="SAM" id="Phobius"/>
    </source>
</evidence>
<sequence>MNLFWGLGLLEDFALRYFDLSLTQLALLSWLIILAGGVVGWLMPQGATGITRAPYFAIKAALVLALAQVGHIAMQVTVPSLVGEYYWAAPAMQAAGLLVFGFITVRLAAARSRDAFGHGNLALLCLVPLLSLILTFKRSKGDPALRRVGNRSLLTGEMGVFVGGFLLVLSVALNNYVQEEQAKRVAQANVDDKLKGDFLRFRLRKVVDKVQLPRQQGEGVMVVAVELRDKAVHFRYVADRPADRYPQWLRGGLVNKMCGETPTAVLVKAGAAFVMDIEDQKGAPYATMTVDAKACGFQPDPS</sequence>
<reference evidence="2" key="1">
    <citation type="submission" date="2021-01" db="EMBL/GenBank/DDBJ databases">
        <title>Genome seq and assembly of Tabrizicola sp. KVB23.</title>
        <authorList>
            <person name="Chhetri G."/>
        </authorList>
    </citation>
    <scope>NUCLEOTIDE SEQUENCE</scope>
    <source>
        <strain evidence="2">KVB23</strain>
    </source>
</reference>
<feature type="transmembrane region" description="Helical" evidence="1">
    <location>
        <begin position="55"/>
        <end position="73"/>
    </location>
</feature>
<dbReference type="EMBL" id="JAESVP010000012">
    <property type="protein sequence ID" value="MBL4929943.1"/>
    <property type="molecule type" value="Genomic_DNA"/>
</dbReference>
<feature type="transmembrane region" description="Helical" evidence="1">
    <location>
        <begin position="20"/>
        <end position="43"/>
    </location>
</feature>
<dbReference type="Proteomes" id="UP000619033">
    <property type="component" value="Unassembled WGS sequence"/>
</dbReference>
<feature type="transmembrane region" description="Helical" evidence="1">
    <location>
        <begin position="158"/>
        <end position="177"/>
    </location>
</feature>
<feature type="transmembrane region" description="Helical" evidence="1">
    <location>
        <begin position="121"/>
        <end position="138"/>
    </location>
</feature>
<keyword evidence="1" id="KW-0812">Transmembrane</keyword>
<keyword evidence="3" id="KW-1185">Reference proteome</keyword>
<feature type="transmembrane region" description="Helical" evidence="1">
    <location>
        <begin position="85"/>
        <end position="109"/>
    </location>
</feature>
<keyword evidence="1" id="KW-1133">Transmembrane helix</keyword>
<protein>
    <submittedName>
        <fullName evidence="2">Uncharacterized protein</fullName>
    </submittedName>
</protein>
<proteinExistence type="predicted"/>
<gene>
    <name evidence="2" type="ORF">JI744_17715</name>
</gene>
<accession>A0A8J7MT99</accession>